<comment type="caution">
    <text evidence="8">The sequence shown here is derived from an EMBL/GenBank/DDBJ whole genome shotgun (WGS) entry which is preliminary data.</text>
</comment>
<dbReference type="OrthoDB" id="9804686at2"/>
<sequence length="1877" mass="208552">MRTWKRIGYLFMIFVLLVTTILPALPTKVVKAESNFNNVVILNENFDDEAVGETPAGLDISEAGGSVTIAEDETGNKFVQLEDTSESDSVQISKSFEALTGIVTIQLKFKQPSYKSSAKVLRVKGDGISAIIETKDGHIAYRNSDDTYENLIEVKEGQWYDVKLVVNLQAQTTSTYINDELKLENANFYRPATTINFIESFTPGNGAFGHHIDNLLISQQTEVEEEADPEGEIVFEKNFNEDVVGEEPTDVTVSEAGGTVSVVDLPSAENKSVYLEDTSEETNVILSKSFDDLVGTVTVDLKFMQPSYTSSTKIVRVKGDATPVIIETKNNSITYRTGDHYEPLVEVVENQWYNIKVKIDLDNQKANVFIDGELKLEDAALNESTTKVNFIETFTPNSSAQGHYVDDIRVTGFLPEEPTDPEPPEEPTDPEQDPDSDQEEPSESAGGIYEAEDAEVHHAIIDNKHVGFTGTGFVDYNPNAPGGWIEWTVEVPVDGEYTLDFRYAHGGTDKRPAEIKVNGEVVNPELAFDPTGDFAAWKHTSTKANLKAGVNTIRATGIAPSGGANIDHLRVFMEVDDTYEAEDAVFESDGVIVDNKHAGFTGTGFIDFSPNQPGSWVEWTVNVPADGEYYLDFRYGHGGTDSRPAEIKVNDQIIEEELAFDPTGGWAEWTYTTTKAELKAGENVIRATGVGSSGGANIDHLRVHNLADGGGEAPVEVEDSNLEEVAGGLLVKKMKQLGMIDGEPAANEEEITRLEFMALVNDSFGFVYEEKFKNLQNKENIWEVSREEWYAYVLEAAKEQGYADHLVKNDSISPDQTITKKEAAQMIENITGDTISTNNGSLTWGEAREWLSDQEGREIELVGVHAVSSNVMAVTLNGHFEEFDYNDLEVVVPTRKWDLLSPGFENLRIDKAAHTTNKFGQTVVILHSLDDWNEYAEYEQEIEETKFSGDLDTAIEEANNLLTWQMEHGGWTKNWSHIYTRPWDGEESRSEWVEDGVELGTIDNDATISEIMYLAQVYQETKDVKYKESIEKGLEFLFKLQYDTGGFAQVYPERGNYSDYVTFNDEAMINVLEMMDLIVEQKYPFNSDLISEEYVRKTKESIDIAIDYILNAQIEVDGQLTAWCAQHDPFTYEPRGARSYEHPSISGSESVGIIRYLMSRPPTEEINRAILAALEWLDEVKLENTRYVSGDPNNEYFVEDPNSTAWYRFYEIGTNKPIFSGRDGVIKHDIMEIEEERRNGYAWGGHWGAQLLEIAKKTGNYTNKVYVQVANTNSTDINGRTLEANNIHQLEGQMKQMNEIESHITVAKDGSGDYETVQAAIDAVPENNTDPVTIFIKNGIYKEVVTIPNNKPFITLLGESETDTIITYDNYAGRDNGVGGTLGTSGSASVYLKADDLTVQNLTLENSFDESINVEGNQAVAVYASGDRQYYRNVRFIGNQDTLYTHSGTQYYYQVYIEGDVDFIFGAASIVIEDSIIHSYDRGSDSNNGYVTAASTLLSEKYGMLILDSKFTSDAADGTVYLGRPWPAGGNPQARGSVLIKHSELGAHIKEEGWTSMSGLEPEDARLYEYENYGPGAVINENRRQLTDEEAAKWTVPNVLKGWDAQALNNDSGEENPDDGGEQPDDGQDDGDQGQDEEDNGDDNGSDQDQEEDNGDDGSDQDKDEEHNDDGGSDQDQGNDQSNQDGAGSGDNRELDEKIVKLGEKVSVAPGQTIVIEGSKVKIGLPDDLPNGTKLLIKEASPIHTDGFKIAGDIYQFDFEFPEGYEDYRGDYSLTLEYETSKFSKEEVAIYYYNEELEQWEHIGGEVTDGTITVTVEHFSTYGVLAEAEQASTGGTDHSNNELPSTATNTFNWIITSLLFLLLGSIILILNRKSKKS</sequence>
<evidence type="ECO:0000259" key="7">
    <source>
        <dbReference type="PROSITE" id="PS51175"/>
    </source>
</evidence>
<evidence type="ECO:0000256" key="4">
    <source>
        <dbReference type="PROSITE-ProRule" id="PRU10040"/>
    </source>
</evidence>
<dbReference type="Gene3D" id="2.60.120.260">
    <property type="entry name" value="Galactose-binding domain-like"/>
    <property type="match status" value="2"/>
</dbReference>
<comment type="similarity">
    <text evidence="1">Belongs to the pectinesterase family.</text>
</comment>
<dbReference type="InterPro" id="IPR012334">
    <property type="entry name" value="Pectin_lyas_fold"/>
</dbReference>
<keyword evidence="8" id="KW-0456">Lyase</keyword>
<accession>A0A317L2Z9</accession>
<name>A0A317L2Z9_9BACI</name>
<feature type="compositionally biased region" description="Acidic residues" evidence="5">
    <location>
        <begin position="1612"/>
        <end position="1659"/>
    </location>
</feature>
<dbReference type="Pfam" id="PF03422">
    <property type="entry name" value="CBM_6"/>
    <property type="match status" value="1"/>
</dbReference>
<feature type="transmembrane region" description="Helical" evidence="6">
    <location>
        <begin position="7"/>
        <end position="25"/>
    </location>
</feature>
<dbReference type="Pfam" id="PF16990">
    <property type="entry name" value="CBM_35"/>
    <property type="match status" value="1"/>
</dbReference>
<dbReference type="InterPro" id="IPR000070">
    <property type="entry name" value="Pectinesterase_cat"/>
</dbReference>
<dbReference type="PANTHER" id="PTHR31321">
    <property type="entry name" value="ACYL-COA THIOESTER HYDROLASE YBHC-RELATED"/>
    <property type="match status" value="1"/>
</dbReference>
<evidence type="ECO:0000313" key="8">
    <source>
        <dbReference type="EMBL" id="PWU70197.1"/>
    </source>
</evidence>
<keyword evidence="6" id="KW-0472">Membrane</keyword>
<keyword evidence="6" id="KW-0812">Transmembrane</keyword>
<keyword evidence="3" id="KW-0063">Aspartyl esterase</keyword>
<dbReference type="PANTHER" id="PTHR31321:SF57">
    <property type="entry name" value="PECTINESTERASE 53-RELATED"/>
    <property type="match status" value="1"/>
</dbReference>
<dbReference type="GO" id="GO:0030599">
    <property type="term" value="F:pectinesterase activity"/>
    <property type="evidence" value="ECO:0007669"/>
    <property type="project" value="InterPro"/>
</dbReference>
<feature type="compositionally biased region" description="Acidic residues" evidence="5">
    <location>
        <begin position="417"/>
        <end position="442"/>
    </location>
</feature>
<dbReference type="EMBL" id="QGTD01000003">
    <property type="protein sequence ID" value="PWU70197.1"/>
    <property type="molecule type" value="Genomic_DNA"/>
</dbReference>
<dbReference type="Gene3D" id="1.50.10.20">
    <property type="match status" value="1"/>
</dbReference>
<reference evidence="8 9" key="1">
    <citation type="submission" date="2018-05" db="EMBL/GenBank/DDBJ databases">
        <title>Genomic analysis of Gracilibacillus dipsosauri DD1 reveals novel features of a salt-tolerant amylase.</title>
        <authorList>
            <person name="Deutch C.E."/>
            <person name="Yang S."/>
        </authorList>
    </citation>
    <scope>NUCLEOTIDE SEQUENCE [LARGE SCALE GENOMIC DNA]</scope>
    <source>
        <strain evidence="8 9">DD1</strain>
    </source>
</reference>
<evidence type="ECO:0000256" key="6">
    <source>
        <dbReference type="SAM" id="Phobius"/>
    </source>
</evidence>
<dbReference type="SUPFAM" id="SSF51126">
    <property type="entry name" value="Pectin lyase-like"/>
    <property type="match status" value="1"/>
</dbReference>
<dbReference type="NCBIfam" id="TIGR02474">
    <property type="entry name" value="pec_lyase"/>
    <property type="match status" value="1"/>
</dbReference>
<dbReference type="InterPro" id="IPR012669">
    <property type="entry name" value="Pectate_lyase"/>
</dbReference>
<dbReference type="SUPFAM" id="SSF81853">
    <property type="entry name" value="Family 10 polysaccharide lyase"/>
    <property type="match status" value="1"/>
</dbReference>
<evidence type="ECO:0000256" key="3">
    <source>
        <dbReference type="ARBA" id="ARBA00023085"/>
    </source>
</evidence>
<dbReference type="InterPro" id="IPR033131">
    <property type="entry name" value="Pectinesterase_Asp_AS"/>
</dbReference>
<keyword evidence="9" id="KW-1185">Reference proteome</keyword>
<feature type="region of interest" description="Disordered" evidence="5">
    <location>
        <begin position="1608"/>
        <end position="1693"/>
    </location>
</feature>
<gene>
    <name evidence="8" type="primary">pelA</name>
    <name evidence="8" type="ORF">DLJ74_01680</name>
</gene>
<dbReference type="Pfam" id="PF01095">
    <property type="entry name" value="Pectinesterase"/>
    <property type="match status" value="1"/>
</dbReference>
<dbReference type="GO" id="GO:0009279">
    <property type="term" value="C:cell outer membrane"/>
    <property type="evidence" value="ECO:0007669"/>
    <property type="project" value="TreeGrafter"/>
</dbReference>
<evidence type="ECO:0000256" key="1">
    <source>
        <dbReference type="ARBA" id="ARBA00008891"/>
    </source>
</evidence>
<feature type="compositionally biased region" description="Low complexity" evidence="5">
    <location>
        <begin position="1674"/>
        <end position="1686"/>
    </location>
</feature>
<dbReference type="PROSITE" id="PS51175">
    <property type="entry name" value="CBM6"/>
    <property type="match status" value="2"/>
</dbReference>
<dbReference type="Gene3D" id="2.160.20.10">
    <property type="entry name" value="Single-stranded right-handed beta-helix, Pectin lyase-like"/>
    <property type="match status" value="1"/>
</dbReference>
<dbReference type="SUPFAM" id="SSF49785">
    <property type="entry name" value="Galactose-binding domain-like"/>
    <property type="match status" value="2"/>
</dbReference>
<keyword evidence="2" id="KW-0378">Hydrolase</keyword>
<dbReference type="GO" id="GO:0016829">
    <property type="term" value="F:lyase activity"/>
    <property type="evidence" value="ECO:0007669"/>
    <property type="project" value="UniProtKB-KW"/>
</dbReference>
<feature type="domain" description="CBM6" evidence="7">
    <location>
        <begin position="577"/>
        <end position="704"/>
    </location>
</feature>
<dbReference type="Proteomes" id="UP000245624">
    <property type="component" value="Unassembled WGS sequence"/>
</dbReference>
<dbReference type="CDD" id="cd04082">
    <property type="entry name" value="CBM35_pectate_lyase-like"/>
    <property type="match status" value="2"/>
</dbReference>
<evidence type="ECO:0000313" key="9">
    <source>
        <dbReference type="Proteomes" id="UP000245624"/>
    </source>
</evidence>
<dbReference type="PROSITE" id="PS00503">
    <property type="entry name" value="PECTINESTERASE_2"/>
    <property type="match status" value="1"/>
</dbReference>
<protein>
    <submittedName>
        <fullName evidence="8">Pectate lyase</fullName>
    </submittedName>
</protein>
<feature type="transmembrane region" description="Helical" evidence="6">
    <location>
        <begin position="1851"/>
        <end position="1870"/>
    </location>
</feature>
<dbReference type="GO" id="GO:0030246">
    <property type="term" value="F:carbohydrate binding"/>
    <property type="evidence" value="ECO:0007669"/>
    <property type="project" value="InterPro"/>
</dbReference>
<organism evidence="8 9">
    <name type="scientific">Gracilibacillus dipsosauri</name>
    <dbReference type="NCBI Taxonomy" id="178340"/>
    <lineage>
        <taxon>Bacteria</taxon>
        <taxon>Bacillati</taxon>
        <taxon>Bacillota</taxon>
        <taxon>Bacilli</taxon>
        <taxon>Bacillales</taxon>
        <taxon>Bacillaceae</taxon>
        <taxon>Gracilibacillus</taxon>
    </lineage>
</organism>
<dbReference type="InterPro" id="IPR011050">
    <property type="entry name" value="Pectin_lyase_fold/virulence"/>
</dbReference>
<evidence type="ECO:0000256" key="5">
    <source>
        <dbReference type="SAM" id="MobiDB-lite"/>
    </source>
</evidence>
<dbReference type="InterPro" id="IPR018040">
    <property type="entry name" value="Pectinesterase_Tyr_AS"/>
</dbReference>
<dbReference type="InterPro" id="IPR005084">
    <property type="entry name" value="CBM6"/>
</dbReference>
<dbReference type="InterPro" id="IPR008979">
    <property type="entry name" value="Galactose-bd-like_sf"/>
</dbReference>
<keyword evidence="6" id="KW-1133">Transmembrane helix</keyword>
<dbReference type="Pfam" id="PF09492">
    <property type="entry name" value="Pec_lyase"/>
    <property type="match status" value="1"/>
</dbReference>
<feature type="domain" description="CBM6" evidence="7">
    <location>
        <begin position="447"/>
        <end position="572"/>
    </location>
</feature>
<feature type="region of interest" description="Disordered" evidence="5">
    <location>
        <begin position="413"/>
        <end position="445"/>
    </location>
</feature>
<feature type="compositionally biased region" description="Basic and acidic residues" evidence="5">
    <location>
        <begin position="1660"/>
        <end position="1670"/>
    </location>
</feature>
<feature type="active site" evidence="4">
    <location>
        <position position="1462"/>
    </location>
</feature>
<dbReference type="RefSeq" id="WP_109983077.1">
    <property type="nucleotide sequence ID" value="NZ_QGTD01000003.1"/>
</dbReference>
<proteinExistence type="inferred from homology"/>
<evidence type="ECO:0000256" key="2">
    <source>
        <dbReference type="ARBA" id="ARBA00022801"/>
    </source>
</evidence>
<dbReference type="PROSITE" id="PS00800">
    <property type="entry name" value="PECTINESTERASE_1"/>
    <property type="match status" value="1"/>
</dbReference>
<dbReference type="GO" id="GO:0042545">
    <property type="term" value="P:cell wall modification"/>
    <property type="evidence" value="ECO:0007669"/>
    <property type="project" value="InterPro"/>
</dbReference>